<reference evidence="10" key="1">
    <citation type="submission" date="2020-05" db="EMBL/GenBank/DDBJ databases">
        <title>Phylogenomic resolution of chytrid fungi.</title>
        <authorList>
            <person name="Stajich J.E."/>
            <person name="Amses K."/>
            <person name="Simmons R."/>
            <person name="Seto K."/>
            <person name="Myers J."/>
            <person name="Bonds A."/>
            <person name="Quandt C.A."/>
            <person name="Barry K."/>
            <person name="Liu P."/>
            <person name="Grigoriev I."/>
            <person name="Longcore J.E."/>
            <person name="James T.Y."/>
        </authorList>
    </citation>
    <scope>NUCLEOTIDE SEQUENCE</scope>
    <source>
        <strain evidence="10">JEL0513</strain>
    </source>
</reference>
<keyword evidence="11" id="KW-1185">Reference proteome</keyword>
<feature type="transmembrane region" description="Helical" evidence="9">
    <location>
        <begin position="601"/>
        <end position="619"/>
    </location>
</feature>
<feature type="transmembrane region" description="Helical" evidence="9">
    <location>
        <begin position="457"/>
        <end position="476"/>
    </location>
</feature>
<name>A0AAD5T755_9FUNG</name>
<dbReference type="Proteomes" id="UP001211907">
    <property type="component" value="Unassembled WGS sequence"/>
</dbReference>
<evidence type="ECO:0000256" key="3">
    <source>
        <dbReference type="ARBA" id="ARBA00022448"/>
    </source>
</evidence>
<keyword evidence="5" id="KW-0571">Peptide transport</keyword>
<feature type="transmembrane region" description="Helical" evidence="9">
    <location>
        <begin position="483"/>
        <end position="503"/>
    </location>
</feature>
<feature type="transmembrane region" description="Helical" evidence="9">
    <location>
        <begin position="670"/>
        <end position="697"/>
    </location>
</feature>
<proteinExistence type="inferred from homology"/>
<dbReference type="InterPro" id="IPR004648">
    <property type="entry name" value="Oligpept_transpt"/>
</dbReference>
<feature type="transmembrane region" description="Helical" evidence="9">
    <location>
        <begin position="709"/>
        <end position="734"/>
    </location>
</feature>
<keyword evidence="4 9" id="KW-0812">Transmembrane</keyword>
<dbReference type="GO" id="GO:0035673">
    <property type="term" value="F:oligopeptide transmembrane transporter activity"/>
    <property type="evidence" value="ECO:0007669"/>
    <property type="project" value="InterPro"/>
</dbReference>
<dbReference type="Pfam" id="PF03169">
    <property type="entry name" value="OPT"/>
    <property type="match status" value="1"/>
</dbReference>
<keyword evidence="3" id="KW-0813">Transport</keyword>
<evidence type="ECO:0000256" key="6">
    <source>
        <dbReference type="ARBA" id="ARBA00022927"/>
    </source>
</evidence>
<feature type="transmembrane region" description="Helical" evidence="9">
    <location>
        <begin position="240"/>
        <end position="257"/>
    </location>
</feature>
<evidence type="ECO:0000256" key="2">
    <source>
        <dbReference type="ARBA" id="ARBA00008807"/>
    </source>
</evidence>
<sequence length="784" mass="87763">MSQEEKVVEKDIDKVVLEAELDDTEIQDVNDVRERLDFIVPQTDDPSTPTFTVRAITIGTLWCIFLSVVNTLLSFRTNAFGIGANVALILSYPIGLFWHAVLPKGGILNPGPFNVKEHTIIYILASCGAGTPYGLDNVIAQVFPQMMNNTNITTFDSIAFCIVTQFLGYGLSGLVRRFLVKPTAMWWPGNLGLLALLTSFHKVETGAIAGNRFKTSRFQAFWYAFAFMFIYTWIPEYFMPAIQVVSTLCLFGGYGINSNGTPNKANVMTTFNAIAASATTGVGVAATTFDWAYIGSGNMLYPFWANAVNAFGTVVLQWIVVPILWNSDTWGVTRQITYDGVNPVVNTVRLYNGNPNSTTHYYGQHVVASFFYNASDNYNLNLTAYNDVAPVHLTVFFALTYGAEFLTITASISHVLLWYGPDIYRQTLNAFRQIRDEVDSQDPHVKLQEAYPDVPDWAYLVFLGVTVILAIAVSVWTPFNMPWWAIFFNLFLCAIFILPFGVIQAISGFGLGLNVLTEFLIGLMLPGQTVAVMAFKSWGTNNLLQALWLVQDLKLGQYLHIAPYALVFSQFWGTFLNAIISVVVAYYLMYNAGDLLGTDDWQYIGYLTFYNAGGIWGAIGPQRFFGIGSVYQNLLWCFLVGALSPFLPWLGNKYIIKSKYWHWLNFALIYYIYGAGGYQNGIVIQMTVAYIAQVYIFDNHREFYQKYNYVIGTAFDASSGITILIISILGIYGISFTNYNVFNPITEIDYYCWPDLGYLDFGCEYYLENGSNVTSTGISCVESA</sequence>
<feature type="transmembrane region" description="Helical" evidence="9">
    <location>
        <begin position="80"/>
        <end position="100"/>
    </location>
</feature>
<organism evidence="10 11">
    <name type="scientific">Physocladia obscura</name>
    <dbReference type="NCBI Taxonomy" id="109957"/>
    <lineage>
        <taxon>Eukaryota</taxon>
        <taxon>Fungi</taxon>
        <taxon>Fungi incertae sedis</taxon>
        <taxon>Chytridiomycota</taxon>
        <taxon>Chytridiomycota incertae sedis</taxon>
        <taxon>Chytridiomycetes</taxon>
        <taxon>Chytridiales</taxon>
        <taxon>Chytriomycetaceae</taxon>
        <taxon>Physocladia</taxon>
    </lineage>
</organism>
<dbReference type="GO" id="GO:0015031">
    <property type="term" value="P:protein transport"/>
    <property type="evidence" value="ECO:0007669"/>
    <property type="project" value="UniProtKB-KW"/>
</dbReference>
<evidence type="ECO:0000256" key="8">
    <source>
        <dbReference type="ARBA" id="ARBA00023136"/>
    </source>
</evidence>
<feature type="transmembrane region" description="Helical" evidence="9">
    <location>
        <begin position="269"/>
        <end position="289"/>
    </location>
</feature>
<feature type="transmembrane region" description="Helical" evidence="9">
    <location>
        <begin position="51"/>
        <end position="73"/>
    </location>
</feature>
<evidence type="ECO:0008006" key="12">
    <source>
        <dbReference type="Google" id="ProtNLM"/>
    </source>
</evidence>
<dbReference type="GO" id="GO:0016020">
    <property type="term" value="C:membrane"/>
    <property type="evidence" value="ECO:0007669"/>
    <property type="project" value="UniProtKB-SubCell"/>
</dbReference>
<dbReference type="AlphaFoldDB" id="A0AAD5T755"/>
<feature type="transmembrane region" description="Helical" evidence="9">
    <location>
        <begin position="215"/>
        <end position="234"/>
    </location>
</feature>
<feature type="transmembrane region" description="Helical" evidence="9">
    <location>
        <begin position="152"/>
        <end position="172"/>
    </location>
</feature>
<dbReference type="InterPro" id="IPR004813">
    <property type="entry name" value="OPT"/>
</dbReference>
<comment type="caution">
    <text evidence="10">The sequence shown here is derived from an EMBL/GenBank/DDBJ whole genome shotgun (WGS) entry which is preliminary data.</text>
</comment>
<protein>
    <recommendedName>
        <fullName evidence="12">OPT superfamily oligopeptide transporter</fullName>
    </recommendedName>
</protein>
<evidence type="ECO:0000256" key="5">
    <source>
        <dbReference type="ARBA" id="ARBA00022856"/>
    </source>
</evidence>
<keyword evidence="6" id="KW-0653">Protein transport</keyword>
<comment type="similarity">
    <text evidence="2">Belongs to the oligopeptide OPT transporter family.</text>
</comment>
<comment type="subcellular location">
    <subcellularLocation>
        <location evidence="1">Membrane</location>
        <topology evidence="1">Multi-pass membrane protein</topology>
    </subcellularLocation>
</comment>
<dbReference type="NCBIfam" id="TIGR00728">
    <property type="entry name" value="OPT_sfam"/>
    <property type="match status" value="1"/>
</dbReference>
<evidence type="ECO:0000256" key="1">
    <source>
        <dbReference type="ARBA" id="ARBA00004141"/>
    </source>
</evidence>
<gene>
    <name evidence="10" type="ORF">HK100_004326</name>
</gene>
<accession>A0AAD5T755</accession>
<evidence type="ECO:0000313" key="11">
    <source>
        <dbReference type="Proteomes" id="UP001211907"/>
    </source>
</evidence>
<feature type="transmembrane region" description="Helical" evidence="9">
    <location>
        <begin position="301"/>
        <end position="325"/>
    </location>
</feature>
<evidence type="ECO:0000256" key="4">
    <source>
        <dbReference type="ARBA" id="ARBA00022692"/>
    </source>
</evidence>
<dbReference type="EMBL" id="JADGJH010000215">
    <property type="protein sequence ID" value="KAJ3133536.1"/>
    <property type="molecule type" value="Genomic_DNA"/>
</dbReference>
<feature type="transmembrane region" description="Helical" evidence="9">
    <location>
        <begin position="395"/>
        <end position="419"/>
    </location>
</feature>
<keyword evidence="8 9" id="KW-0472">Membrane</keyword>
<feature type="transmembrane region" description="Helical" evidence="9">
    <location>
        <begin position="631"/>
        <end position="650"/>
    </location>
</feature>
<keyword evidence="7 9" id="KW-1133">Transmembrane helix</keyword>
<evidence type="ECO:0000256" key="7">
    <source>
        <dbReference type="ARBA" id="ARBA00022989"/>
    </source>
</evidence>
<dbReference type="PANTHER" id="PTHR22601">
    <property type="entry name" value="ISP4 LIKE PROTEIN"/>
    <property type="match status" value="1"/>
</dbReference>
<feature type="transmembrane region" description="Helical" evidence="9">
    <location>
        <begin position="564"/>
        <end position="589"/>
    </location>
</feature>
<evidence type="ECO:0000256" key="9">
    <source>
        <dbReference type="SAM" id="Phobius"/>
    </source>
</evidence>
<evidence type="ECO:0000313" key="10">
    <source>
        <dbReference type="EMBL" id="KAJ3133536.1"/>
    </source>
</evidence>